<dbReference type="InterPro" id="IPR039537">
    <property type="entry name" value="Retrotran_Ty1/copia-like"/>
</dbReference>
<dbReference type="Pfam" id="PF13976">
    <property type="entry name" value="gag_pre-integrs"/>
    <property type="match status" value="1"/>
</dbReference>
<keyword evidence="3" id="KW-0645">Protease</keyword>
<keyword evidence="10" id="KW-0067">ATP-binding</keyword>
<dbReference type="EMBL" id="AYKW01000034">
    <property type="protein sequence ID" value="PIL27232.1"/>
    <property type="molecule type" value="Genomic_DNA"/>
</dbReference>
<evidence type="ECO:0000256" key="5">
    <source>
        <dbReference type="ARBA" id="ARBA00022722"/>
    </source>
</evidence>
<evidence type="ECO:0000256" key="2">
    <source>
        <dbReference type="ARBA" id="ARBA00022612"/>
    </source>
</evidence>
<evidence type="ECO:0000256" key="1">
    <source>
        <dbReference type="ARBA" id="ARBA00002180"/>
    </source>
</evidence>
<dbReference type="GO" id="GO:0015074">
    <property type="term" value="P:DNA integration"/>
    <property type="evidence" value="ECO:0007669"/>
    <property type="project" value="UniProtKB-KW"/>
</dbReference>
<dbReference type="Proteomes" id="UP000230002">
    <property type="component" value="Unassembled WGS sequence"/>
</dbReference>
<dbReference type="STRING" id="1077348.A0A2G8S0D5"/>
<evidence type="ECO:0000256" key="3">
    <source>
        <dbReference type="ARBA" id="ARBA00022670"/>
    </source>
</evidence>
<dbReference type="Gene3D" id="3.30.420.10">
    <property type="entry name" value="Ribonuclease H-like superfamily/Ribonuclease H"/>
    <property type="match status" value="1"/>
</dbReference>
<keyword evidence="24" id="KW-1185">Reference proteome</keyword>
<dbReference type="SUPFAM" id="SSF53098">
    <property type="entry name" value="Ribonuclease H-like"/>
    <property type="match status" value="1"/>
</dbReference>
<keyword evidence="14" id="KW-0808">Transferase</keyword>
<dbReference type="Pfam" id="PF07727">
    <property type="entry name" value="RVT_2"/>
    <property type="match status" value="1"/>
</dbReference>
<keyword evidence="7" id="KW-0547">Nucleotide-binding</keyword>
<sequence>MHWNTGTGASSDMTPHRHWFRSYSPHSISIHLANSHIVYSEGLGSVVFQPAERGGVLPPAIVPALFSNLLSVFHLTQEKGYTVKLCESSVLFYHQGQLRFEAQVNDNNASYLRGHTISQPKSALSASTTCDKDLFLWHQRCGHVNFDDLRSVVHKELINGLTIRSKRAPSAICEPCLAGKLNHHPIPRFASRKFIQIALVHTDLKGKLSMPTPKGYLYWMVVVNDATHFWAMAYLKRKSAENYLGLRIKATRDDKGGEYMGQEYIDFCAEHGIHRQTSRTRTEWQTLLAQAKLPPSFWGHAVSTFVHICNRMPTAALDGGIPYTAWKGDGRKPDVSYFRVFGCLAYMLIHKKDRKALQPHTHKCIFIGYLDGTKAWKFWDPAVKKVIISLHAVFDEQCFPTNSPFIQSSPPPAPPPVPSPSLPPVWPPPAPVTRPPAPSVHQEAPNCTAFRPYPALARKELPACSSHPQGSLNEQVLEHQNLMSQRLCIRSASPAPPPPEPEHSLSPLIEAPVNAPAAPGLRRVFPNRPRSPPPSPTSSDDELDLIGRDSDEEALHAMLAGIEDVYSDPSFDYLSYNKALEVSFESVVEQASKVNQEHFGEPWSMSEVMALEPEERNKWLKVAQDELQSLVENGTFELVLLPPGRKAIGFWWVFWVKRNADGSIECYKGRLIAKGFSQRPGFEYNETFAHMPKWTSI</sequence>
<keyword evidence="17" id="KW-0511">Multifunctional enzyme</keyword>
<dbReference type="InterPro" id="IPR054722">
    <property type="entry name" value="PolX-like_BBD"/>
</dbReference>
<evidence type="ECO:0000256" key="11">
    <source>
        <dbReference type="ARBA" id="ARBA00022842"/>
    </source>
</evidence>
<dbReference type="GO" id="GO:0008233">
    <property type="term" value="F:peptidase activity"/>
    <property type="evidence" value="ECO:0007669"/>
    <property type="project" value="UniProtKB-KW"/>
</dbReference>
<dbReference type="PANTHER" id="PTHR42648">
    <property type="entry name" value="TRANSPOSASE, PUTATIVE-RELATED"/>
    <property type="match status" value="1"/>
</dbReference>
<feature type="region of interest" description="Disordered" evidence="18">
    <location>
        <begin position="519"/>
        <end position="544"/>
    </location>
</feature>
<protein>
    <recommendedName>
        <fullName evidence="25">Integrase catalytic domain-containing protein</fullName>
    </recommendedName>
</protein>
<keyword evidence="11" id="KW-0460">Magnesium</keyword>
<evidence type="ECO:0000256" key="15">
    <source>
        <dbReference type="ARBA" id="ARBA00023113"/>
    </source>
</evidence>
<evidence type="ECO:0000259" key="21">
    <source>
        <dbReference type="Pfam" id="PF22936"/>
    </source>
</evidence>
<dbReference type="GO" id="GO:0003887">
    <property type="term" value="F:DNA-directed DNA polymerase activity"/>
    <property type="evidence" value="ECO:0007669"/>
    <property type="project" value="UniProtKB-KW"/>
</dbReference>
<feature type="domain" description="Reverse transcriptase Ty1/copia-type" evidence="19">
    <location>
        <begin position="633"/>
        <end position="695"/>
    </location>
</feature>
<evidence type="ECO:0000256" key="18">
    <source>
        <dbReference type="SAM" id="MobiDB-lite"/>
    </source>
</evidence>
<gene>
    <name evidence="23" type="ORF">GSI_10376</name>
</gene>
<dbReference type="Pfam" id="PF25597">
    <property type="entry name" value="SH3_retrovirus"/>
    <property type="match status" value="1"/>
</dbReference>
<comment type="function">
    <text evidence="1">The aspartyl protease (PR) mediates the proteolytic cleavages of the Gag and Gag-Pol polyproteins after assembly of the VLP.</text>
</comment>
<accession>A0A2G8S0D5</accession>
<dbReference type="AlphaFoldDB" id="A0A2G8S0D5"/>
<evidence type="ECO:0000313" key="24">
    <source>
        <dbReference type="Proteomes" id="UP000230002"/>
    </source>
</evidence>
<organism evidence="23 24">
    <name type="scientific">Ganoderma sinense ZZ0214-1</name>
    <dbReference type="NCBI Taxonomy" id="1077348"/>
    <lineage>
        <taxon>Eukaryota</taxon>
        <taxon>Fungi</taxon>
        <taxon>Dikarya</taxon>
        <taxon>Basidiomycota</taxon>
        <taxon>Agaricomycotina</taxon>
        <taxon>Agaricomycetes</taxon>
        <taxon>Polyporales</taxon>
        <taxon>Polyporaceae</taxon>
        <taxon>Ganoderma</taxon>
    </lineage>
</organism>
<evidence type="ECO:0000256" key="17">
    <source>
        <dbReference type="ARBA" id="ARBA00023268"/>
    </source>
</evidence>
<dbReference type="InterPro" id="IPR025724">
    <property type="entry name" value="GAG-pre-integrase_dom"/>
</dbReference>
<dbReference type="GO" id="GO:0003964">
    <property type="term" value="F:RNA-directed DNA polymerase activity"/>
    <property type="evidence" value="ECO:0007669"/>
    <property type="project" value="UniProtKB-KW"/>
</dbReference>
<keyword evidence="5" id="KW-0540">Nuclease</keyword>
<evidence type="ECO:0000256" key="8">
    <source>
        <dbReference type="ARBA" id="ARBA00022759"/>
    </source>
</evidence>
<evidence type="ECO:0000256" key="13">
    <source>
        <dbReference type="ARBA" id="ARBA00022918"/>
    </source>
</evidence>
<evidence type="ECO:0000256" key="16">
    <source>
        <dbReference type="ARBA" id="ARBA00023172"/>
    </source>
</evidence>
<reference evidence="23 24" key="1">
    <citation type="journal article" date="2015" name="Sci. Rep.">
        <title>Chromosome-level genome map provides insights into diverse defense mechanisms in the medicinal fungus Ganoderma sinense.</title>
        <authorList>
            <person name="Zhu Y."/>
            <person name="Xu J."/>
            <person name="Sun C."/>
            <person name="Zhou S."/>
            <person name="Xu H."/>
            <person name="Nelson D.R."/>
            <person name="Qian J."/>
            <person name="Song J."/>
            <person name="Luo H."/>
            <person name="Xiang L."/>
            <person name="Li Y."/>
            <person name="Xu Z."/>
            <person name="Ji A."/>
            <person name="Wang L."/>
            <person name="Lu S."/>
            <person name="Hayward A."/>
            <person name="Sun W."/>
            <person name="Li X."/>
            <person name="Schwartz D.C."/>
            <person name="Wang Y."/>
            <person name="Chen S."/>
        </authorList>
    </citation>
    <scope>NUCLEOTIDE SEQUENCE [LARGE SCALE GENOMIC DNA]</scope>
    <source>
        <strain evidence="23 24">ZZ0214-1</strain>
    </source>
</reference>
<keyword evidence="14" id="KW-0239">DNA-directed DNA polymerase</keyword>
<dbReference type="InterPro" id="IPR036397">
    <property type="entry name" value="RNaseH_sf"/>
</dbReference>
<name>A0A2G8S0D5_9APHY</name>
<evidence type="ECO:0000256" key="12">
    <source>
        <dbReference type="ARBA" id="ARBA00022908"/>
    </source>
</evidence>
<dbReference type="GO" id="GO:0006508">
    <property type="term" value="P:proteolysis"/>
    <property type="evidence" value="ECO:0007669"/>
    <property type="project" value="UniProtKB-KW"/>
</dbReference>
<evidence type="ECO:0000259" key="22">
    <source>
        <dbReference type="Pfam" id="PF25597"/>
    </source>
</evidence>
<keyword evidence="16" id="KW-0233">DNA recombination</keyword>
<evidence type="ECO:0000256" key="7">
    <source>
        <dbReference type="ARBA" id="ARBA00022741"/>
    </source>
</evidence>
<evidence type="ECO:0000256" key="14">
    <source>
        <dbReference type="ARBA" id="ARBA00022932"/>
    </source>
</evidence>
<keyword evidence="12" id="KW-0229">DNA integration</keyword>
<dbReference type="InterPro" id="IPR013103">
    <property type="entry name" value="RVT_2"/>
</dbReference>
<feature type="domain" description="Retrovirus-related Pol polyprotein from transposon TNT 1-94-like beta-barrel" evidence="21">
    <location>
        <begin position="3"/>
        <end position="81"/>
    </location>
</feature>
<keyword evidence="2" id="KW-1188">Viral release from host cell</keyword>
<dbReference type="GO" id="GO:0003676">
    <property type="term" value="F:nucleic acid binding"/>
    <property type="evidence" value="ECO:0007669"/>
    <property type="project" value="InterPro"/>
</dbReference>
<dbReference type="OrthoDB" id="2731005at2759"/>
<evidence type="ECO:0000256" key="4">
    <source>
        <dbReference type="ARBA" id="ARBA00022695"/>
    </source>
</evidence>
<evidence type="ECO:0000259" key="20">
    <source>
        <dbReference type="Pfam" id="PF13976"/>
    </source>
</evidence>
<keyword evidence="6" id="KW-0479">Metal-binding</keyword>
<evidence type="ECO:0000256" key="9">
    <source>
        <dbReference type="ARBA" id="ARBA00022801"/>
    </source>
</evidence>
<feature type="compositionally biased region" description="Pro residues" evidence="18">
    <location>
        <begin position="409"/>
        <end position="438"/>
    </location>
</feature>
<feature type="region of interest" description="Disordered" evidence="18">
    <location>
        <begin position="405"/>
        <end position="443"/>
    </location>
</feature>
<evidence type="ECO:0008006" key="25">
    <source>
        <dbReference type="Google" id="ProtNLM"/>
    </source>
</evidence>
<dbReference type="GO" id="GO:0005524">
    <property type="term" value="F:ATP binding"/>
    <property type="evidence" value="ECO:0007669"/>
    <property type="project" value="UniProtKB-KW"/>
</dbReference>
<keyword evidence="15" id="KW-0917">Virion maturation</keyword>
<dbReference type="GO" id="GO:0046872">
    <property type="term" value="F:metal ion binding"/>
    <property type="evidence" value="ECO:0007669"/>
    <property type="project" value="UniProtKB-KW"/>
</dbReference>
<evidence type="ECO:0000256" key="10">
    <source>
        <dbReference type="ARBA" id="ARBA00022840"/>
    </source>
</evidence>
<proteinExistence type="predicted"/>
<feature type="domain" description="Retroviral polymerase SH3-like" evidence="22">
    <location>
        <begin position="343"/>
        <end position="404"/>
    </location>
</feature>
<keyword evidence="13" id="KW-0695">RNA-directed DNA polymerase</keyword>
<keyword evidence="4" id="KW-0548">Nucleotidyltransferase</keyword>
<comment type="caution">
    <text evidence="23">The sequence shown here is derived from an EMBL/GenBank/DDBJ whole genome shotgun (WGS) entry which is preliminary data.</text>
</comment>
<dbReference type="Pfam" id="PF22936">
    <property type="entry name" value="Pol_BBD"/>
    <property type="match status" value="1"/>
</dbReference>
<keyword evidence="8" id="KW-0255">Endonuclease</keyword>
<dbReference type="GO" id="GO:0004519">
    <property type="term" value="F:endonuclease activity"/>
    <property type="evidence" value="ECO:0007669"/>
    <property type="project" value="UniProtKB-KW"/>
</dbReference>
<dbReference type="GO" id="GO:0006310">
    <property type="term" value="P:DNA recombination"/>
    <property type="evidence" value="ECO:0007669"/>
    <property type="project" value="UniProtKB-KW"/>
</dbReference>
<feature type="domain" description="GAG-pre-integrase" evidence="20">
    <location>
        <begin position="113"/>
        <end position="180"/>
    </location>
</feature>
<evidence type="ECO:0000259" key="19">
    <source>
        <dbReference type="Pfam" id="PF07727"/>
    </source>
</evidence>
<dbReference type="InterPro" id="IPR057670">
    <property type="entry name" value="SH3_retrovirus"/>
</dbReference>
<keyword evidence="9" id="KW-0378">Hydrolase</keyword>
<evidence type="ECO:0000256" key="6">
    <source>
        <dbReference type="ARBA" id="ARBA00022723"/>
    </source>
</evidence>
<dbReference type="InterPro" id="IPR012337">
    <property type="entry name" value="RNaseH-like_sf"/>
</dbReference>
<evidence type="ECO:0000313" key="23">
    <source>
        <dbReference type="EMBL" id="PIL27232.1"/>
    </source>
</evidence>
<dbReference type="PANTHER" id="PTHR42648:SF11">
    <property type="entry name" value="TRANSPOSON TY4-P GAG-POL POLYPROTEIN"/>
    <property type="match status" value="1"/>
</dbReference>